<dbReference type="RefSeq" id="WP_108594333.1">
    <property type="nucleotide sequence ID" value="NZ_CP028913.1"/>
</dbReference>
<dbReference type="SUPFAM" id="SSF52833">
    <property type="entry name" value="Thioredoxin-like"/>
    <property type="match status" value="1"/>
</dbReference>
<keyword evidence="2" id="KW-1185">Reference proteome</keyword>
<dbReference type="Pfam" id="PF05768">
    <property type="entry name" value="Glrx-like"/>
    <property type="match status" value="1"/>
</dbReference>
<evidence type="ECO:0000313" key="2">
    <source>
        <dbReference type="Proteomes" id="UP000244729"/>
    </source>
</evidence>
<dbReference type="KEGG" id="agm:DCE93_01490"/>
<organism evidence="1 2">
    <name type="scientific">Agromyces badenianii</name>
    <dbReference type="NCBI Taxonomy" id="2080742"/>
    <lineage>
        <taxon>Bacteria</taxon>
        <taxon>Bacillati</taxon>
        <taxon>Actinomycetota</taxon>
        <taxon>Actinomycetes</taxon>
        <taxon>Micrococcales</taxon>
        <taxon>Microbacteriaceae</taxon>
        <taxon>Agromyces</taxon>
    </lineage>
</organism>
<dbReference type="EMBL" id="CP028913">
    <property type="protein sequence ID" value="AWB94509.1"/>
    <property type="molecule type" value="Genomic_DNA"/>
</dbReference>
<dbReference type="Gene3D" id="3.40.30.10">
    <property type="entry name" value="Glutaredoxin"/>
    <property type="match status" value="1"/>
</dbReference>
<dbReference type="PANTHER" id="PTHR33558:SF1">
    <property type="entry name" value="GLUTAREDOXIN-LIKE PROTEIN C5ORF63 HOMOLOG"/>
    <property type="match status" value="1"/>
</dbReference>
<dbReference type="Proteomes" id="UP000244729">
    <property type="component" value="Chromosome"/>
</dbReference>
<proteinExistence type="predicted"/>
<dbReference type="InterPro" id="IPR052565">
    <property type="entry name" value="Glutaredoxin-like_YDR286C"/>
</dbReference>
<dbReference type="InterPro" id="IPR008554">
    <property type="entry name" value="Glutaredoxin-like"/>
</dbReference>
<dbReference type="AlphaFoldDB" id="A0A2S0WT47"/>
<gene>
    <name evidence="1" type="ORF">DCE93_01490</name>
</gene>
<dbReference type="PANTHER" id="PTHR33558">
    <property type="entry name" value="GLUTAREDOXIN-LIKE PROTEIN C5ORF63 HOMOLOG"/>
    <property type="match status" value="1"/>
</dbReference>
<name>A0A2S0WT47_9MICO</name>
<accession>A0A2S0WT47</accession>
<evidence type="ECO:0000313" key="1">
    <source>
        <dbReference type="EMBL" id="AWB94509.1"/>
    </source>
</evidence>
<sequence length="89" mass="9869">MPRDIRLTLIGKPGCHLCDDAREVVQAVLAELALTDAPPRIALDEVSILDDEELRARYAEEIPVLLIDGVVHNYWRIDPARLKTALIGG</sequence>
<reference evidence="1 2" key="1">
    <citation type="submission" date="2018-04" db="EMBL/GenBank/DDBJ databases">
        <authorList>
            <person name="Li J."/>
        </authorList>
    </citation>
    <scope>NUCLEOTIDE SEQUENCE [LARGE SCALE GENOMIC DNA]</scope>
    <source>
        <strain evidence="2">30A</strain>
    </source>
</reference>
<dbReference type="OrthoDB" id="8779161at2"/>
<dbReference type="InterPro" id="IPR036249">
    <property type="entry name" value="Thioredoxin-like_sf"/>
</dbReference>
<protein>
    <submittedName>
        <fullName evidence="1">Thioredoxin family protein</fullName>
    </submittedName>
</protein>